<reference evidence="1 2" key="1">
    <citation type="submission" date="2018-06" db="EMBL/GenBank/DDBJ databases">
        <authorList>
            <consortium name="Pathogen Informatics"/>
            <person name="Doyle S."/>
        </authorList>
    </citation>
    <scope>NUCLEOTIDE SEQUENCE [LARGE SCALE GENOMIC DNA]</scope>
    <source>
        <strain evidence="1 2">NCTC12278</strain>
    </source>
</reference>
<dbReference type="EMBL" id="LS483343">
    <property type="protein sequence ID" value="SQF40736.1"/>
    <property type="molecule type" value="Genomic_DNA"/>
</dbReference>
<dbReference type="RefSeq" id="WP_018030160.1">
    <property type="nucleotide sequence ID" value="NZ_LS483343.1"/>
</dbReference>
<gene>
    <name evidence="1" type="ORF">NCTC12278_01312</name>
</gene>
<sequence>MINVTNAKELFSALANQEKDIVITRSMTLAQPVLLPSGIHLRGKAQENGTLPSLFFSHTNGLILSGASKLTDLQIISLQNQKAISISSQANQADMGEIYLENLQTDGQVSLIYRSGVKKAKVFAKNIHINSSDTRSYLEQPQKYGVNVLQGAFTLYNFNPDSDSLVTAELHNLSIGRPNHPAIGSGVFISGFGDHGGQVDVNYLSTGNIYSSGLLPQGVATLITGGMFIVFGTHVKKLVQHGETVTYGVNDMVLDTWGTVDEWIVENETTSYGQSGVGFVNFGQVKHFKAQKPVSTYGVGARAYNQYDGSLEKGEFTDLTTYNDGAVAIQISKKVGSLTVSGNIRTYGSLGQSLVKGVNVDLPAYAVSLKEGGALQSLKVSGNIETHGDKVVTITMEEGSKLDQIVVKGEILAHSQQAQVFDSDKTKALFKNS</sequence>
<keyword evidence="2" id="KW-1185">Reference proteome</keyword>
<evidence type="ECO:0000313" key="1">
    <source>
        <dbReference type="EMBL" id="SQF40736.1"/>
    </source>
</evidence>
<dbReference type="OrthoDB" id="3661445at2"/>
<evidence type="ECO:0000313" key="2">
    <source>
        <dbReference type="Proteomes" id="UP000249495"/>
    </source>
</evidence>
<name>A0A2X3W8T2_9STRE</name>
<dbReference type="KEGG" id="sfer:NCTC12278_01312"/>
<dbReference type="Proteomes" id="UP000249495">
    <property type="component" value="Chromosome 1"/>
</dbReference>
<proteinExistence type="predicted"/>
<protein>
    <submittedName>
        <fullName evidence="1">Uncharacterized protein</fullName>
    </submittedName>
</protein>
<organism evidence="1 2">
    <name type="scientific">Streptococcus ferus</name>
    <dbReference type="NCBI Taxonomy" id="1345"/>
    <lineage>
        <taxon>Bacteria</taxon>
        <taxon>Bacillati</taxon>
        <taxon>Bacillota</taxon>
        <taxon>Bacilli</taxon>
        <taxon>Lactobacillales</taxon>
        <taxon>Streptococcaceae</taxon>
        <taxon>Streptococcus</taxon>
    </lineage>
</organism>
<dbReference type="AlphaFoldDB" id="A0A2X3W8T2"/>
<accession>A0A2X3W8T2</accession>